<reference evidence="8" key="2">
    <citation type="submission" date="2020-11" db="EMBL/GenBank/DDBJ databases">
        <authorList>
            <person name="McCartney M.A."/>
            <person name="Auch B."/>
            <person name="Kono T."/>
            <person name="Mallez S."/>
            <person name="Becker A."/>
            <person name="Gohl D.M."/>
            <person name="Silverstein K.A.T."/>
            <person name="Koren S."/>
            <person name="Bechman K.B."/>
            <person name="Herman A."/>
            <person name="Abrahante J.E."/>
            <person name="Garbe J."/>
        </authorList>
    </citation>
    <scope>NUCLEOTIDE SEQUENCE</scope>
    <source>
        <strain evidence="8">Duluth1</strain>
        <tissue evidence="8">Whole animal</tissue>
    </source>
</reference>
<dbReference type="InterPro" id="IPR015919">
    <property type="entry name" value="Cadherin-like_sf"/>
</dbReference>
<keyword evidence="4" id="KW-0472">Membrane</keyword>
<dbReference type="PANTHER" id="PTHR24027">
    <property type="entry name" value="CADHERIN-23"/>
    <property type="match status" value="1"/>
</dbReference>
<dbReference type="GO" id="GO:0008013">
    <property type="term" value="F:beta-catenin binding"/>
    <property type="evidence" value="ECO:0007669"/>
    <property type="project" value="TreeGrafter"/>
</dbReference>
<dbReference type="InterPro" id="IPR002126">
    <property type="entry name" value="Cadherin-like_dom"/>
</dbReference>
<evidence type="ECO:0000256" key="6">
    <source>
        <dbReference type="SAM" id="MobiDB-lite"/>
    </source>
</evidence>
<dbReference type="Pfam" id="PF00028">
    <property type="entry name" value="Cadherin"/>
    <property type="match status" value="1"/>
</dbReference>
<evidence type="ECO:0000256" key="5">
    <source>
        <dbReference type="PROSITE-ProRule" id="PRU00043"/>
    </source>
</evidence>
<evidence type="ECO:0000256" key="4">
    <source>
        <dbReference type="ARBA" id="ARBA00023136"/>
    </source>
</evidence>
<dbReference type="PANTHER" id="PTHR24027:SF442">
    <property type="entry name" value="PROTOCADHERIN-15 ISOFORM X1"/>
    <property type="match status" value="1"/>
</dbReference>
<dbReference type="GO" id="GO:0007156">
    <property type="term" value="P:homophilic cell adhesion via plasma membrane adhesion molecules"/>
    <property type="evidence" value="ECO:0007669"/>
    <property type="project" value="InterPro"/>
</dbReference>
<dbReference type="PROSITE" id="PS50268">
    <property type="entry name" value="CADHERIN_2"/>
    <property type="match status" value="2"/>
</dbReference>
<evidence type="ECO:0000256" key="2">
    <source>
        <dbReference type="ARBA" id="ARBA00022737"/>
    </source>
</evidence>
<dbReference type="Gene3D" id="2.60.40.60">
    <property type="entry name" value="Cadherins"/>
    <property type="match status" value="3"/>
</dbReference>
<dbReference type="CDD" id="cd11304">
    <property type="entry name" value="Cadherin_repeat"/>
    <property type="match status" value="2"/>
</dbReference>
<proteinExistence type="predicted"/>
<gene>
    <name evidence="8" type="ORF">DPMN_004370</name>
</gene>
<dbReference type="PRINTS" id="PR00205">
    <property type="entry name" value="CADHERIN"/>
</dbReference>
<name>A0A9D4RSX8_DREPO</name>
<evidence type="ECO:0000256" key="3">
    <source>
        <dbReference type="ARBA" id="ARBA00022837"/>
    </source>
</evidence>
<feature type="region of interest" description="Disordered" evidence="6">
    <location>
        <begin position="1"/>
        <end position="20"/>
    </location>
</feature>
<dbReference type="SMART" id="SM00112">
    <property type="entry name" value="CA"/>
    <property type="match status" value="2"/>
</dbReference>
<evidence type="ECO:0000256" key="1">
    <source>
        <dbReference type="ARBA" id="ARBA00004370"/>
    </source>
</evidence>
<evidence type="ECO:0000259" key="7">
    <source>
        <dbReference type="PROSITE" id="PS50268"/>
    </source>
</evidence>
<dbReference type="GO" id="GO:0016477">
    <property type="term" value="P:cell migration"/>
    <property type="evidence" value="ECO:0007669"/>
    <property type="project" value="TreeGrafter"/>
</dbReference>
<keyword evidence="9" id="KW-1185">Reference proteome</keyword>
<dbReference type="GO" id="GO:0005509">
    <property type="term" value="F:calcium ion binding"/>
    <property type="evidence" value="ECO:0007669"/>
    <property type="project" value="UniProtKB-UniRule"/>
</dbReference>
<evidence type="ECO:0000313" key="8">
    <source>
        <dbReference type="EMBL" id="KAH3880456.1"/>
    </source>
</evidence>
<organism evidence="8 9">
    <name type="scientific">Dreissena polymorpha</name>
    <name type="common">Zebra mussel</name>
    <name type="synonym">Mytilus polymorpha</name>
    <dbReference type="NCBI Taxonomy" id="45954"/>
    <lineage>
        <taxon>Eukaryota</taxon>
        <taxon>Metazoa</taxon>
        <taxon>Spiralia</taxon>
        <taxon>Lophotrochozoa</taxon>
        <taxon>Mollusca</taxon>
        <taxon>Bivalvia</taxon>
        <taxon>Autobranchia</taxon>
        <taxon>Heteroconchia</taxon>
        <taxon>Euheterodonta</taxon>
        <taxon>Imparidentia</taxon>
        <taxon>Neoheterodontei</taxon>
        <taxon>Myida</taxon>
        <taxon>Dreissenoidea</taxon>
        <taxon>Dreissenidae</taxon>
        <taxon>Dreissena</taxon>
    </lineage>
</organism>
<dbReference type="SUPFAM" id="SSF49313">
    <property type="entry name" value="Cadherin-like"/>
    <property type="match status" value="3"/>
</dbReference>
<dbReference type="AlphaFoldDB" id="A0A9D4RSX8"/>
<feature type="domain" description="Cadherin" evidence="7">
    <location>
        <begin position="10"/>
        <end position="105"/>
    </location>
</feature>
<reference evidence="8" key="1">
    <citation type="journal article" date="2019" name="bioRxiv">
        <title>The Genome of the Zebra Mussel, Dreissena polymorpha: A Resource for Invasive Species Research.</title>
        <authorList>
            <person name="McCartney M.A."/>
            <person name="Auch B."/>
            <person name="Kono T."/>
            <person name="Mallez S."/>
            <person name="Zhang Y."/>
            <person name="Obille A."/>
            <person name="Becker A."/>
            <person name="Abrahante J.E."/>
            <person name="Garbe J."/>
            <person name="Badalamenti J.P."/>
            <person name="Herman A."/>
            <person name="Mangelson H."/>
            <person name="Liachko I."/>
            <person name="Sullivan S."/>
            <person name="Sone E.D."/>
            <person name="Koren S."/>
            <person name="Silverstein K.A.T."/>
            <person name="Beckman K.B."/>
            <person name="Gohl D.M."/>
        </authorList>
    </citation>
    <scope>NUCLEOTIDE SEQUENCE</scope>
    <source>
        <strain evidence="8">Duluth1</strain>
        <tissue evidence="8">Whole animal</tissue>
    </source>
</reference>
<dbReference type="EMBL" id="JAIWYP010000001">
    <property type="protein sequence ID" value="KAH3880456.1"/>
    <property type="molecule type" value="Genomic_DNA"/>
</dbReference>
<evidence type="ECO:0000313" key="9">
    <source>
        <dbReference type="Proteomes" id="UP000828390"/>
    </source>
</evidence>
<dbReference type="GO" id="GO:0045296">
    <property type="term" value="F:cadherin binding"/>
    <property type="evidence" value="ECO:0007669"/>
    <property type="project" value="TreeGrafter"/>
</dbReference>
<keyword evidence="2" id="KW-0677">Repeat</keyword>
<keyword evidence="3 5" id="KW-0106">Calcium</keyword>
<comment type="caution">
    <text evidence="8">The sequence shown here is derived from an EMBL/GenBank/DDBJ whole genome shotgun (WGS) entry which is preliminary data.</text>
</comment>
<comment type="subcellular location">
    <subcellularLocation>
        <location evidence="1">Membrane</location>
    </subcellularLocation>
</comment>
<sequence length="264" mass="27873">MPNTQGAPSFSGASTFSVSESRPIGTTVGTISAVDGTNPINYTITIGGTHFTIDSTSGIVYTARVFDSENGDIRINITVSATSSESTDQIFEINITPENDNPPVFNPNVYFVSVVENTATSTSIALLTVTDADGTTPTISIFSGNNDNKFELRASNTKEIITQTADLDYEGTTNSYVLIIHATDTAQAVTGAIITATATVIITVEPANEHTPAFSPTSITNTINENSTIGTMIANPVATDEDASPHDIAKYTINQVTQNRCCDD</sequence>
<dbReference type="InterPro" id="IPR039808">
    <property type="entry name" value="Cadherin"/>
</dbReference>
<feature type="domain" description="Cadherin" evidence="7">
    <location>
        <begin position="106"/>
        <end position="214"/>
    </location>
</feature>
<protein>
    <recommendedName>
        <fullName evidence="7">Cadherin domain-containing protein</fullName>
    </recommendedName>
</protein>
<dbReference type="Proteomes" id="UP000828390">
    <property type="component" value="Unassembled WGS sequence"/>
</dbReference>
<accession>A0A9D4RSX8</accession>
<dbReference type="GO" id="GO:0016342">
    <property type="term" value="C:catenin complex"/>
    <property type="evidence" value="ECO:0007669"/>
    <property type="project" value="TreeGrafter"/>
</dbReference>